<dbReference type="KEGG" id="tmu:111819027"/>
<keyword evidence="3" id="KW-1185">Reference proteome</keyword>
<dbReference type="GO" id="GO:0005634">
    <property type="term" value="C:nucleus"/>
    <property type="evidence" value="ECO:0007669"/>
    <property type="project" value="InterPro"/>
</dbReference>
<dbReference type="InterPro" id="IPR004865">
    <property type="entry name" value="HSR_dom"/>
</dbReference>
<feature type="compositionally biased region" description="Acidic residues" evidence="1">
    <location>
        <begin position="174"/>
        <end position="184"/>
    </location>
</feature>
<dbReference type="PANTHER" id="PTHR46386">
    <property type="entry name" value="NUCLEAR BODY PROTEIN SP140"/>
    <property type="match status" value="1"/>
</dbReference>
<dbReference type="GeneID" id="111819027"/>
<feature type="domain" description="HSR" evidence="2">
    <location>
        <begin position="1"/>
        <end position="112"/>
    </location>
</feature>
<dbReference type="GO" id="GO:0000981">
    <property type="term" value="F:DNA-binding transcription factor activity, RNA polymerase II-specific"/>
    <property type="evidence" value="ECO:0007669"/>
    <property type="project" value="TreeGrafter"/>
</dbReference>
<dbReference type="STRING" id="127582.A0A2Y9QLH9"/>
<feature type="compositionally biased region" description="Basic and acidic residues" evidence="1">
    <location>
        <begin position="197"/>
        <end position="217"/>
    </location>
</feature>
<protein>
    <submittedName>
        <fullName evidence="4">Nuclear autoantigen Sp-100-like</fullName>
    </submittedName>
</protein>
<dbReference type="InParanoid" id="A0A2Y9QLH9"/>
<dbReference type="PANTHER" id="PTHR46386:SF13">
    <property type="entry name" value="RIKEN CDNA A630001G21 GENE"/>
    <property type="match status" value="1"/>
</dbReference>
<dbReference type="PROSITE" id="PS51414">
    <property type="entry name" value="HSR"/>
    <property type="match status" value="1"/>
</dbReference>
<name>A0A2Y9QLH9_TRIMA</name>
<organism evidence="3 4">
    <name type="scientific">Trichechus manatus latirostris</name>
    <name type="common">Florida manatee</name>
    <dbReference type="NCBI Taxonomy" id="127582"/>
    <lineage>
        <taxon>Eukaryota</taxon>
        <taxon>Metazoa</taxon>
        <taxon>Chordata</taxon>
        <taxon>Craniata</taxon>
        <taxon>Vertebrata</taxon>
        <taxon>Euteleostomi</taxon>
        <taxon>Mammalia</taxon>
        <taxon>Eutheria</taxon>
        <taxon>Afrotheria</taxon>
        <taxon>Sirenia</taxon>
        <taxon>Trichechidae</taxon>
        <taxon>Trichechus</taxon>
    </lineage>
</organism>
<accession>A0A2Y9QLH9</accession>
<proteinExistence type="predicted"/>
<evidence type="ECO:0000313" key="4">
    <source>
        <dbReference type="RefSeq" id="XP_023580249.1"/>
    </source>
</evidence>
<dbReference type="Proteomes" id="UP000248480">
    <property type="component" value="Unplaced"/>
</dbReference>
<dbReference type="RefSeq" id="XP_023580249.1">
    <property type="nucleotide sequence ID" value="XM_023724481.1"/>
</dbReference>
<sequence>MFAMVQDREKIFHEIFLDHFKKNKVEIADKITKLFPFLETLRDHSFIPDKLYNDSQEAYRNLVPVSNVVYRVLCHLEETFDESLLQVLFSKVNLKEYPDLIQIHRSFENVFQHKYFSQKSVREETEKMPSIQSRCKKDTWEVISSCHPENIPEDQQTRTAHCQASDIIVINSEDSAESSEENESWEAWRSALGNGPGEKEISGDDSLKVNHREEHQETSSSAPRSGPGAVMK</sequence>
<evidence type="ECO:0000259" key="2">
    <source>
        <dbReference type="PROSITE" id="PS51414"/>
    </source>
</evidence>
<dbReference type="AlphaFoldDB" id="A0A2Y9QLH9"/>
<dbReference type="InterPro" id="IPR043563">
    <property type="entry name" value="Sp110/Sp140/Sp140L-like"/>
</dbReference>
<feature type="region of interest" description="Disordered" evidence="1">
    <location>
        <begin position="173"/>
        <end position="232"/>
    </location>
</feature>
<evidence type="ECO:0000313" key="3">
    <source>
        <dbReference type="Proteomes" id="UP000248480"/>
    </source>
</evidence>
<dbReference type="Pfam" id="PF03172">
    <property type="entry name" value="HSR"/>
    <property type="match status" value="1"/>
</dbReference>
<gene>
    <name evidence="4" type="primary">LOC111819027</name>
</gene>
<reference evidence="4" key="1">
    <citation type="submission" date="2025-08" db="UniProtKB">
        <authorList>
            <consortium name="RefSeq"/>
        </authorList>
    </citation>
    <scope>IDENTIFICATION</scope>
</reference>
<evidence type="ECO:0000256" key="1">
    <source>
        <dbReference type="SAM" id="MobiDB-lite"/>
    </source>
</evidence>